<organism evidence="1 2">
    <name type="scientific">Pistacia atlantica</name>
    <dbReference type="NCBI Taxonomy" id="434234"/>
    <lineage>
        <taxon>Eukaryota</taxon>
        <taxon>Viridiplantae</taxon>
        <taxon>Streptophyta</taxon>
        <taxon>Embryophyta</taxon>
        <taxon>Tracheophyta</taxon>
        <taxon>Spermatophyta</taxon>
        <taxon>Magnoliopsida</taxon>
        <taxon>eudicotyledons</taxon>
        <taxon>Gunneridae</taxon>
        <taxon>Pentapetalae</taxon>
        <taxon>rosids</taxon>
        <taxon>malvids</taxon>
        <taxon>Sapindales</taxon>
        <taxon>Anacardiaceae</taxon>
        <taxon>Pistacia</taxon>
    </lineage>
</organism>
<accession>A0ACC1BUQ9</accession>
<name>A0ACC1BUQ9_9ROSI</name>
<proteinExistence type="predicted"/>
<comment type="caution">
    <text evidence="1">The sequence shown here is derived from an EMBL/GenBank/DDBJ whole genome shotgun (WGS) entry which is preliminary data.</text>
</comment>
<protein>
    <submittedName>
        <fullName evidence="1">Uncharacterized protein</fullName>
    </submittedName>
</protein>
<reference evidence="2" key="1">
    <citation type="journal article" date="2023" name="G3 (Bethesda)">
        <title>Genome assembly and association tests identify interacting loci associated with vigor, precocity, and sex in interspecific pistachio rootstocks.</title>
        <authorList>
            <person name="Palmer W."/>
            <person name="Jacygrad E."/>
            <person name="Sagayaradj S."/>
            <person name="Cavanaugh K."/>
            <person name="Han R."/>
            <person name="Bertier L."/>
            <person name="Beede B."/>
            <person name="Kafkas S."/>
            <person name="Golino D."/>
            <person name="Preece J."/>
            <person name="Michelmore R."/>
        </authorList>
    </citation>
    <scope>NUCLEOTIDE SEQUENCE [LARGE SCALE GENOMIC DNA]</scope>
</reference>
<gene>
    <name evidence="1" type="ORF">Patl1_04581</name>
</gene>
<dbReference type="Proteomes" id="UP001164250">
    <property type="component" value="Chromosome 3"/>
</dbReference>
<keyword evidence="2" id="KW-1185">Reference proteome</keyword>
<dbReference type="EMBL" id="CM047899">
    <property type="protein sequence ID" value="KAJ0102861.1"/>
    <property type="molecule type" value="Genomic_DNA"/>
</dbReference>
<evidence type="ECO:0000313" key="2">
    <source>
        <dbReference type="Proteomes" id="UP001164250"/>
    </source>
</evidence>
<evidence type="ECO:0000313" key="1">
    <source>
        <dbReference type="EMBL" id="KAJ0102861.1"/>
    </source>
</evidence>
<sequence>MRDIEQSLNGQLRYDKVPKKEVESWLRKAKTIIEATQRIEDKFSKGNYFLHGWRGKLVDEKIQEVKGVYDQGVFPAGLVIDAPDEIGLPLPTSEMAGEASVKEKIWKHLISGKVRKIGVWGMHGKEEVGIPEPTVMDGCKLVLTTRSMEVAPSKGCEEIKVEPLSEMEAFDLFLNKVRSELLDIPTLQSTLKQTVKQCDGLLLAIVTLASTMKGECDVHIWENALNELKACIASVENMVEKMHDLMRDTALYITRQSPRYLVKAGMQSRELPTDHKWTEDLHKVSLMRNKISKIRLDMTLPKFATLSTLLLQDNKYLEVKVFIKKTRKVWKNKK</sequence>